<organism evidence="1">
    <name type="scientific">viral metagenome</name>
    <dbReference type="NCBI Taxonomy" id="1070528"/>
    <lineage>
        <taxon>unclassified sequences</taxon>
        <taxon>metagenomes</taxon>
        <taxon>organismal metagenomes</taxon>
    </lineage>
</organism>
<evidence type="ECO:0000313" key="1">
    <source>
        <dbReference type="EMBL" id="QJA50321.1"/>
    </source>
</evidence>
<name>A0A6H1ZSD5_9ZZZZ</name>
<sequence length="101" mass="10986">MDREVIYIGRDNPNEFILTSNDVAQNLSGVTHMELVISGVTYSSVTSGYFSWSGSTTGYVKLTFGNAPGLTPGNYDAELIVYDVSRAYGVLWGKIPLKIEG</sequence>
<dbReference type="EMBL" id="MT142839">
    <property type="protein sequence ID" value="QJA89332.1"/>
    <property type="molecule type" value="Genomic_DNA"/>
</dbReference>
<reference evidence="1" key="1">
    <citation type="submission" date="2020-03" db="EMBL/GenBank/DDBJ databases">
        <title>The deep terrestrial virosphere.</title>
        <authorList>
            <person name="Holmfeldt K."/>
            <person name="Nilsson E."/>
            <person name="Simone D."/>
            <person name="Lopez-Fernandez M."/>
            <person name="Wu X."/>
            <person name="de Brujin I."/>
            <person name="Lundin D."/>
            <person name="Andersson A."/>
            <person name="Bertilsson S."/>
            <person name="Dopson M."/>
        </authorList>
    </citation>
    <scope>NUCLEOTIDE SEQUENCE</scope>
    <source>
        <strain evidence="2">MM415B02567</strain>
        <strain evidence="1">TM448A01708</strain>
    </source>
</reference>
<dbReference type="AlphaFoldDB" id="A0A6H1ZSD5"/>
<evidence type="ECO:0000313" key="2">
    <source>
        <dbReference type="EMBL" id="QJA89332.1"/>
    </source>
</evidence>
<dbReference type="EMBL" id="MT144188">
    <property type="protein sequence ID" value="QJA50321.1"/>
    <property type="molecule type" value="Genomic_DNA"/>
</dbReference>
<proteinExistence type="predicted"/>
<protein>
    <submittedName>
        <fullName evidence="1">Uncharacterized protein</fullName>
    </submittedName>
</protein>
<accession>A0A6H1ZSD5</accession>
<gene>
    <name evidence="2" type="ORF">MM415B02567_0009</name>
    <name evidence="1" type="ORF">TM448A01708_0006</name>
</gene>